<organism evidence="2 3">
    <name type="scientific">Strongylocentrotus purpuratus</name>
    <name type="common">Purple sea urchin</name>
    <dbReference type="NCBI Taxonomy" id="7668"/>
    <lineage>
        <taxon>Eukaryota</taxon>
        <taxon>Metazoa</taxon>
        <taxon>Echinodermata</taxon>
        <taxon>Eleutherozoa</taxon>
        <taxon>Echinozoa</taxon>
        <taxon>Echinoidea</taxon>
        <taxon>Euechinoidea</taxon>
        <taxon>Echinacea</taxon>
        <taxon>Camarodonta</taxon>
        <taxon>Echinidea</taxon>
        <taxon>Strongylocentrotidae</taxon>
        <taxon>Strongylocentrotus</taxon>
    </lineage>
</organism>
<dbReference type="RefSeq" id="XP_030850123.1">
    <property type="nucleotide sequence ID" value="XM_030994263.1"/>
</dbReference>
<keyword evidence="3" id="KW-1185">Reference proteome</keyword>
<keyword evidence="1" id="KW-0712">Selenocysteine</keyword>
<dbReference type="GO" id="GO:0042403">
    <property type="term" value="P:thyroid hormone metabolic process"/>
    <property type="evidence" value="ECO:0000318"/>
    <property type="project" value="GO_Central"/>
</dbReference>
<dbReference type="Pfam" id="PF00837">
    <property type="entry name" value="T4_deiodinase"/>
    <property type="match status" value="1"/>
</dbReference>
<reference evidence="3" key="1">
    <citation type="submission" date="2015-02" db="EMBL/GenBank/DDBJ databases">
        <title>Genome sequencing for Strongylocentrotus purpuratus.</title>
        <authorList>
            <person name="Murali S."/>
            <person name="Liu Y."/>
            <person name="Vee V."/>
            <person name="English A."/>
            <person name="Wang M."/>
            <person name="Skinner E."/>
            <person name="Han Y."/>
            <person name="Muzny D.M."/>
            <person name="Worley K.C."/>
            <person name="Gibbs R.A."/>
        </authorList>
    </citation>
    <scope>NUCLEOTIDE SEQUENCE</scope>
</reference>
<dbReference type="GO" id="GO:0004800">
    <property type="term" value="F:thyroxine 5'-deiodinase activity"/>
    <property type="evidence" value="ECO:0000318"/>
    <property type="project" value="GO_Central"/>
</dbReference>
<comment type="function">
    <text evidence="1">Responsible for the deiodination of T4 (3,5,3',5'-tetraiodothyronine).</text>
</comment>
<keyword evidence="1" id="KW-0893">Thyroid hormones biosynthesis</keyword>
<dbReference type="GO" id="GO:0042446">
    <property type="term" value="P:hormone biosynthetic process"/>
    <property type="evidence" value="ECO:0007669"/>
    <property type="project" value="UniProtKB-KW"/>
</dbReference>
<keyword evidence="1" id="KW-0560">Oxidoreductase</keyword>
<evidence type="ECO:0000313" key="3">
    <source>
        <dbReference type="Proteomes" id="UP000007110"/>
    </source>
</evidence>
<dbReference type="InterPro" id="IPR000643">
    <property type="entry name" value="Iodothyronine_deiodinase"/>
</dbReference>
<dbReference type="OrthoDB" id="428577at2759"/>
<dbReference type="Proteomes" id="UP000007110">
    <property type="component" value="Unassembled WGS sequence"/>
</dbReference>
<dbReference type="AlphaFoldDB" id="A0A7M7T2Z7"/>
<dbReference type="PANTHER" id="PTHR11781">
    <property type="entry name" value="IODOTHYRONINE DEIODINASE"/>
    <property type="match status" value="1"/>
</dbReference>
<dbReference type="PANTHER" id="PTHR11781:SF22">
    <property type="entry name" value="TYPE I IODOTHYRONINE DEIODINASE"/>
    <property type="match status" value="1"/>
</dbReference>
<accession>A0A7M7T2Z7</accession>
<name>A0A7M7T2Z7_STRPU</name>
<comment type="similarity">
    <text evidence="1">Belongs to the iodothyronine deiodinase family.</text>
</comment>
<evidence type="ECO:0000313" key="2">
    <source>
        <dbReference type="EnsemblMetazoa" id="XP_030850123"/>
    </source>
</evidence>
<sequence length="146" mass="16669">MPLLMTIPRGGALSTLLETYRTQAEFLVVYLEEAHAKGEFGMGSKMSRNSRHTSIHDRINAAKDLVALDKAYHGCLSEDVSDTSRVRVVVDTMDNSFTSRFDAFPDRVFIIHDDKVAFVGSDIMDQMEHPEQLMTDEVREWLKERM</sequence>
<dbReference type="Gene3D" id="3.40.30.10">
    <property type="entry name" value="Glutaredoxin"/>
    <property type="match status" value="1"/>
</dbReference>
<evidence type="ECO:0000256" key="1">
    <source>
        <dbReference type="RuleBase" id="RU000676"/>
    </source>
</evidence>
<protein>
    <recommendedName>
        <fullName evidence="1">Iodothyronine deiodinase</fullName>
    </recommendedName>
</protein>
<dbReference type="KEGG" id="spu:115927916"/>
<dbReference type="InParanoid" id="A0A7M7T2Z7"/>
<dbReference type="EnsemblMetazoa" id="XM_030994263">
    <property type="protein sequence ID" value="XP_030850123"/>
    <property type="gene ID" value="LOC115927916"/>
</dbReference>
<reference evidence="2" key="2">
    <citation type="submission" date="2021-01" db="UniProtKB">
        <authorList>
            <consortium name="EnsemblMetazoa"/>
        </authorList>
    </citation>
    <scope>IDENTIFICATION</scope>
</reference>
<dbReference type="GeneID" id="115927916"/>
<proteinExistence type="inferred from homology"/>